<comment type="caution">
    <text evidence="1">The sequence shown here is derived from an EMBL/GenBank/DDBJ whole genome shotgun (WGS) entry which is preliminary data.</text>
</comment>
<reference evidence="1 2" key="1">
    <citation type="submission" date="2024-02" db="EMBL/GenBank/DDBJ databases">
        <title>De novo assembly and annotation of 12 fungi associated with fruit tree decline syndrome in Ontario, Canada.</title>
        <authorList>
            <person name="Sulman M."/>
            <person name="Ellouze W."/>
            <person name="Ilyukhin E."/>
        </authorList>
    </citation>
    <scope>NUCLEOTIDE SEQUENCE [LARGE SCALE GENOMIC DNA]</scope>
    <source>
        <strain evidence="1 2">M42-189</strain>
    </source>
</reference>
<sequence>MVAAAAVLLPLYIWPKGPSGENTWQPVLDSAAANPSLQFTVIVNPNSGPGDDWPNADYAAAIAQLNALSNIQTVGYVDTAQVNVPGGPYTIEQIGNDISKYASDASVGLSGIFFDDVSNVYSDSVELLLEEAVNQTKAADGFESPRTTIINPGTRPNFLTPNVDISLSFESTWEQYQSAESQEWIAGNPYDRDHTAYIVFGAPAGDVASITTQLRANASYVYVTDTASDPYKSFGSTWETFIAAMAAA</sequence>
<evidence type="ECO:0000313" key="1">
    <source>
        <dbReference type="EMBL" id="KAL1604926.1"/>
    </source>
</evidence>
<protein>
    <recommendedName>
        <fullName evidence="3">Spherulation-specific family 4</fullName>
    </recommendedName>
</protein>
<proteinExistence type="predicted"/>
<dbReference type="Pfam" id="PF12138">
    <property type="entry name" value="Spherulin4"/>
    <property type="match status" value="1"/>
</dbReference>
<dbReference type="PANTHER" id="PTHR35040">
    <property type="match status" value="1"/>
</dbReference>
<dbReference type="EMBL" id="JAKJXO020000005">
    <property type="protein sequence ID" value="KAL1604926.1"/>
    <property type="molecule type" value="Genomic_DNA"/>
</dbReference>
<evidence type="ECO:0008006" key="3">
    <source>
        <dbReference type="Google" id="ProtNLM"/>
    </source>
</evidence>
<gene>
    <name evidence="1" type="ORF">SLS60_004467</name>
</gene>
<organism evidence="1 2">
    <name type="scientific">Paraconiothyrium brasiliense</name>
    <dbReference type="NCBI Taxonomy" id="300254"/>
    <lineage>
        <taxon>Eukaryota</taxon>
        <taxon>Fungi</taxon>
        <taxon>Dikarya</taxon>
        <taxon>Ascomycota</taxon>
        <taxon>Pezizomycotina</taxon>
        <taxon>Dothideomycetes</taxon>
        <taxon>Pleosporomycetidae</taxon>
        <taxon>Pleosporales</taxon>
        <taxon>Massarineae</taxon>
        <taxon>Didymosphaeriaceae</taxon>
        <taxon>Paraconiothyrium</taxon>
    </lineage>
</organism>
<dbReference type="InterPro" id="IPR021986">
    <property type="entry name" value="Spherulin4"/>
</dbReference>
<keyword evidence="2" id="KW-1185">Reference proteome</keyword>
<accession>A0ABR3RKF5</accession>
<dbReference type="Proteomes" id="UP001521785">
    <property type="component" value="Unassembled WGS sequence"/>
</dbReference>
<name>A0ABR3RKF5_9PLEO</name>
<evidence type="ECO:0000313" key="2">
    <source>
        <dbReference type="Proteomes" id="UP001521785"/>
    </source>
</evidence>
<dbReference type="PANTHER" id="PTHR35040:SF9">
    <property type="entry name" value="4-LIKE CELL SURFACE PROTEIN, PUTATIVE (AFU_ORTHOLOGUE AFUA_4G14080)-RELATED"/>
    <property type="match status" value="1"/>
</dbReference>